<keyword evidence="3" id="KW-1133">Transmembrane helix</keyword>
<feature type="domain" description="Receptor ligand binding region" evidence="6">
    <location>
        <begin position="16"/>
        <end position="256"/>
    </location>
</feature>
<evidence type="ECO:0000313" key="7">
    <source>
        <dbReference type="EMBL" id="KPP78747.1"/>
    </source>
</evidence>
<dbReference type="InterPro" id="IPR028082">
    <property type="entry name" value="Peripla_BP_I"/>
</dbReference>
<proteinExistence type="predicted"/>
<evidence type="ECO:0000256" key="5">
    <source>
        <dbReference type="ARBA" id="ARBA00023180"/>
    </source>
</evidence>
<keyword evidence="5" id="KW-0325">Glycoprotein</keyword>
<comment type="caution">
    <text evidence="7">The sequence shown here is derived from an EMBL/GenBank/DDBJ whole genome shotgun (WGS) entry which is preliminary data.</text>
</comment>
<sequence>MGGIFESIESGPSGAEELAFKFALNTINRNRTLLPNTTLTYDIQRINIYDSFEASRKACDQLSLGVAAIFGPSHSSSANAVQSICNALGVPHIQTKWKHQVSDNRDSFYVSLYPDFSSLSRAILDLVHFFKWRTVTVVYDDSTGLIRLQELIKAPSRYNIRLKIRQLPVETKDAKPLLKEMKRGKEFHVIFDCGHEMAAGILKQDLFALDVEPYRYSGVNMTGFRILNTENAQVSSIIEKWSMERLQAPPKPDSGLLDGFMTVCLLEVQEQSPSSLMDAVKRPDAPRMGLCFRILSSPVPLFCGLQGWQRQGQEHSVGMEAPWTQVGSVCTPVSSKNLQEAQ</sequence>
<dbReference type="Pfam" id="PF01094">
    <property type="entry name" value="ANF_receptor"/>
    <property type="match status" value="1"/>
</dbReference>
<keyword evidence="4" id="KW-0472">Membrane</keyword>
<comment type="subcellular location">
    <subcellularLocation>
        <location evidence="1">Membrane</location>
    </subcellularLocation>
</comment>
<organism evidence="7 8">
    <name type="scientific">Scleropages formosus</name>
    <name type="common">Asian bonytongue</name>
    <name type="synonym">Osteoglossum formosum</name>
    <dbReference type="NCBI Taxonomy" id="113540"/>
    <lineage>
        <taxon>Eukaryota</taxon>
        <taxon>Metazoa</taxon>
        <taxon>Chordata</taxon>
        <taxon>Craniata</taxon>
        <taxon>Vertebrata</taxon>
        <taxon>Euteleostomi</taxon>
        <taxon>Actinopterygii</taxon>
        <taxon>Neopterygii</taxon>
        <taxon>Teleostei</taxon>
        <taxon>Osteoglossocephala</taxon>
        <taxon>Osteoglossomorpha</taxon>
        <taxon>Osteoglossiformes</taxon>
        <taxon>Osteoglossidae</taxon>
        <taxon>Scleropages</taxon>
    </lineage>
</organism>
<evidence type="ECO:0000256" key="1">
    <source>
        <dbReference type="ARBA" id="ARBA00004370"/>
    </source>
</evidence>
<dbReference type="EMBL" id="JARO02000388">
    <property type="protein sequence ID" value="KPP78747.1"/>
    <property type="molecule type" value="Genomic_DNA"/>
</dbReference>
<keyword evidence="2" id="KW-0812">Transmembrane</keyword>
<dbReference type="AlphaFoldDB" id="A0A0P7V975"/>
<dbReference type="InterPro" id="IPR001828">
    <property type="entry name" value="ANF_lig-bd_rcpt"/>
</dbReference>
<evidence type="ECO:0000313" key="8">
    <source>
        <dbReference type="Proteomes" id="UP000034805"/>
    </source>
</evidence>
<keyword evidence="7" id="KW-0675">Receptor</keyword>
<evidence type="ECO:0000256" key="3">
    <source>
        <dbReference type="ARBA" id="ARBA00022989"/>
    </source>
</evidence>
<dbReference type="Proteomes" id="UP000034805">
    <property type="component" value="Unassembled WGS sequence"/>
</dbReference>
<evidence type="ECO:0000259" key="6">
    <source>
        <dbReference type="Pfam" id="PF01094"/>
    </source>
</evidence>
<gene>
    <name evidence="7" type="ORF">Z043_101731</name>
</gene>
<name>A0A0P7V975_SCLFO</name>
<dbReference type="Gene3D" id="3.40.50.2300">
    <property type="match status" value="2"/>
</dbReference>
<dbReference type="CDD" id="cd06382">
    <property type="entry name" value="PBP1_iGluR_Kainate"/>
    <property type="match status" value="1"/>
</dbReference>
<dbReference type="PANTHER" id="PTHR24060">
    <property type="entry name" value="METABOTROPIC GLUTAMATE RECEPTOR"/>
    <property type="match status" value="1"/>
</dbReference>
<evidence type="ECO:0000256" key="2">
    <source>
        <dbReference type="ARBA" id="ARBA00022692"/>
    </source>
</evidence>
<dbReference type="InterPro" id="IPR050726">
    <property type="entry name" value="mGluR"/>
</dbReference>
<reference evidence="7 8" key="1">
    <citation type="submission" date="2015-08" db="EMBL/GenBank/DDBJ databases">
        <title>The genome of the Asian arowana (Scleropages formosus).</title>
        <authorList>
            <person name="Tan M.H."/>
            <person name="Gan H.M."/>
            <person name="Croft L.J."/>
            <person name="Austin C.M."/>
        </authorList>
    </citation>
    <scope>NUCLEOTIDE SEQUENCE [LARGE SCALE GENOMIC DNA]</scope>
    <source>
        <strain evidence="7">Aro1</strain>
    </source>
</reference>
<dbReference type="GO" id="GO:0016020">
    <property type="term" value="C:membrane"/>
    <property type="evidence" value="ECO:0007669"/>
    <property type="project" value="UniProtKB-SubCell"/>
</dbReference>
<evidence type="ECO:0000256" key="4">
    <source>
        <dbReference type="ARBA" id="ARBA00023136"/>
    </source>
</evidence>
<protein>
    <submittedName>
        <fullName evidence="7">Glutamate receptor ionotropic, kainate 2-like</fullName>
    </submittedName>
</protein>
<dbReference type="SUPFAM" id="SSF53822">
    <property type="entry name" value="Periplasmic binding protein-like I"/>
    <property type="match status" value="1"/>
</dbReference>
<accession>A0A0P7V975</accession>